<feature type="compositionally biased region" description="Basic and acidic residues" evidence="1">
    <location>
        <begin position="81"/>
        <end position="95"/>
    </location>
</feature>
<accession>A0AAU9UCA0</accession>
<name>A0AAU9UCA0_EUPED</name>
<dbReference type="EMBL" id="CAKOGL010000015">
    <property type="protein sequence ID" value="CAH2095437.1"/>
    <property type="molecule type" value="Genomic_DNA"/>
</dbReference>
<sequence>MILSKSTELKTTDLDSGSYGYERRSKFNFKFSFEFNVKVPTKWLNASSSMKVKELEFFIQFSKQRASVAEQSLSVMSNPQEKPDRQSNTEWEWKHRPLALR</sequence>
<gene>
    <name evidence="2" type="ORF">EEDITHA_LOCUS10887</name>
</gene>
<protein>
    <submittedName>
        <fullName evidence="2">Uncharacterized protein</fullName>
    </submittedName>
</protein>
<proteinExistence type="predicted"/>
<evidence type="ECO:0000313" key="3">
    <source>
        <dbReference type="Proteomes" id="UP001153954"/>
    </source>
</evidence>
<organism evidence="2 3">
    <name type="scientific">Euphydryas editha</name>
    <name type="common">Edith's checkerspot</name>
    <dbReference type="NCBI Taxonomy" id="104508"/>
    <lineage>
        <taxon>Eukaryota</taxon>
        <taxon>Metazoa</taxon>
        <taxon>Ecdysozoa</taxon>
        <taxon>Arthropoda</taxon>
        <taxon>Hexapoda</taxon>
        <taxon>Insecta</taxon>
        <taxon>Pterygota</taxon>
        <taxon>Neoptera</taxon>
        <taxon>Endopterygota</taxon>
        <taxon>Lepidoptera</taxon>
        <taxon>Glossata</taxon>
        <taxon>Ditrysia</taxon>
        <taxon>Papilionoidea</taxon>
        <taxon>Nymphalidae</taxon>
        <taxon>Nymphalinae</taxon>
        <taxon>Euphydryas</taxon>
    </lineage>
</organism>
<comment type="caution">
    <text evidence="2">The sequence shown here is derived from an EMBL/GenBank/DDBJ whole genome shotgun (WGS) entry which is preliminary data.</text>
</comment>
<feature type="region of interest" description="Disordered" evidence="1">
    <location>
        <begin position="72"/>
        <end position="101"/>
    </location>
</feature>
<dbReference type="AlphaFoldDB" id="A0AAU9UCA0"/>
<dbReference type="Proteomes" id="UP001153954">
    <property type="component" value="Unassembled WGS sequence"/>
</dbReference>
<reference evidence="2" key="1">
    <citation type="submission" date="2022-03" db="EMBL/GenBank/DDBJ databases">
        <authorList>
            <person name="Tunstrom K."/>
        </authorList>
    </citation>
    <scope>NUCLEOTIDE SEQUENCE</scope>
</reference>
<evidence type="ECO:0000256" key="1">
    <source>
        <dbReference type="SAM" id="MobiDB-lite"/>
    </source>
</evidence>
<evidence type="ECO:0000313" key="2">
    <source>
        <dbReference type="EMBL" id="CAH2095437.1"/>
    </source>
</evidence>
<keyword evidence="3" id="KW-1185">Reference proteome</keyword>